<reference evidence="3 4" key="1">
    <citation type="submission" date="2014-11" db="EMBL/GenBank/DDBJ databases">
        <title>Genome sequence of Microbacterium mangrovi MUSC 115(T).</title>
        <authorList>
            <person name="Lee L.-H."/>
        </authorList>
    </citation>
    <scope>NUCLEOTIDE SEQUENCE [LARGE SCALE GENOMIC DNA]</scope>
    <source>
        <strain evidence="3 4">MUSC 115</strain>
    </source>
</reference>
<evidence type="ECO:0000256" key="2">
    <source>
        <dbReference type="SAM" id="SignalP"/>
    </source>
</evidence>
<keyword evidence="4" id="KW-1185">Reference proteome</keyword>
<evidence type="ECO:0000313" key="3">
    <source>
        <dbReference type="EMBL" id="KHK98506.1"/>
    </source>
</evidence>
<dbReference type="Proteomes" id="UP000031030">
    <property type="component" value="Unassembled WGS sequence"/>
</dbReference>
<sequence length="158" mass="15593">MTRPARFALALAGTAGAAIALAGCATATTSNADSAAGTGGGTTGSANLSQSPAPTADAGAVYRNGSYTATGTYHTPQSVEKVTVTLTLDRDTVTAVRVTGDPQTSETVHYQGEFVAGISQAVVGKKIEELAVTRVGGSSLTSAGFNDALAAIEAQAKG</sequence>
<dbReference type="OrthoDB" id="4232596at2"/>
<organism evidence="3 4">
    <name type="scientific">Microbacterium mangrovi</name>
    <dbReference type="NCBI Taxonomy" id="1348253"/>
    <lineage>
        <taxon>Bacteria</taxon>
        <taxon>Bacillati</taxon>
        <taxon>Actinomycetota</taxon>
        <taxon>Actinomycetes</taxon>
        <taxon>Micrococcales</taxon>
        <taxon>Microbacteriaceae</taxon>
        <taxon>Microbacterium</taxon>
    </lineage>
</organism>
<dbReference type="PROSITE" id="PS51257">
    <property type="entry name" value="PROKAR_LIPOPROTEIN"/>
    <property type="match status" value="1"/>
</dbReference>
<feature type="region of interest" description="Disordered" evidence="1">
    <location>
        <begin position="31"/>
        <end position="59"/>
    </location>
</feature>
<dbReference type="STRING" id="1348253.LK09_05830"/>
<gene>
    <name evidence="3" type="ORF">LK09_05830</name>
</gene>
<evidence type="ECO:0000313" key="4">
    <source>
        <dbReference type="Proteomes" id="UP000031030"/>
    </source>
</evidence>
<accession>A0A0B2AA45</accession>
<proteinExistence type="predicted"/>
<evidence type="ECO:0000256" key="1">
    <source>
        <dbReference type="SAM" id="MobiDB-lite"/>
    </source>
</evidence>
<name>A0A0B2AA45_9MICO</name>
<protein>
    <recommendedName>
        <fullName evidence="5">FMN-binding domain-containing protein</fullName>
    </recommendedName>
</protein>
<comment type="caution">
    <text evidence="3">The sequence shown here is derived from an EMBL/GenBank/DDBJ whole genome shotgun (WGS) entry which is preliminary data.</text>
</comment>
<dbReference type="RefSeq" id="WP_039397079.1">
    <property type="nucleotide sequence ID" value="NZ_JTDK01000006.1"/>
</dbReference>
<dbReference type="AlphaFoldDB" id="A0A0B2AA45"/>
<feature type="chain" id="PRO_5002066072" description="FMN-binding domain-containing protein" evidence="2">
    <location>
        <begin position="33"/>
        <end position="158"/>
    </location>
</feature>
<dbReference type="EMBL" id="JTDK01000006">
    <property type="protein sequence ID" value="KHK98506.1"/>
    <property type="molecule type" value="Genomic_DNA"/>
</dbReference>
<evidence type="ECO:0008006" key="5">
    <source>
        <dbReference type="Google" id="ProtNLM"/>
    </source>
</evidence>
<feature type="signal peptide" evidence="2">
    <location>
        <begin position="1"/>
        <end position="32"/>
    </location>
</feature>
<keyword evidence="2" id="KW-0732">Signal</keyword>